<evidence type="ECO:0000256" key="3">
    <source>
        <dbReference type="ARBA" id="ARBA00022530"/>
    </source>
</evidence>
<dbReference type="InParanoid" id="K1QZZ6"/>
<comment type="subcellular location">
    <subcellularLocation>
        <location evidence="1">Secreted</location>
        <location evidence="1">Extracellular space</location>
        <location evidence="1">Extracellular matrix</location>
        <location evidence="1">Basement membrane</location>
    </subcellularLocation>
</comment>
<dbReference type="HOGENOM" id="CLU_792869_0_0_1"/>
<keyword evidence="5" id="KW-0084">Basement membrane</keyword>
<dbReference type="InterPro" id="IPR036954">
    <property type="entry name" value="Collagen_IV_NC_sf"/>
</dbReference>
<evidence type="ECO:0000256" key="6">
    <source>
        <dbReference type="ARBA" id="ARBA00023119"/>
    </source>
</evidence>
<reference evidence="9" key="1">
    <citation type="journal article" date="2012" name="Nature">
        <title>The oyster genome reveals stress adaptation and complexity of shell formation.</title>
        <authorList>
            <person name="Zhang G."/>
            <person name="Fang X."/>
            <person name="Guo X."/>
            <person name="Li L."/>
            <person name="Luo R."/>
            <person name="Xu F."/>
            <person name="Yang P."/>
            <person name="Zhang L."/>
            <person name="Wang X."/>
            <person name="Qi H."/>
            <person name="Xiong Z."/>
            <person name="Que H."/>
            <person name="Xie Y."/>
            <person name="Holland P.W."/>
            <person name="Paps J."/>
            <person name="Zhu Y."/>
            <person name="Wu F."/>
            <person name="Chen Y."/>
            <person name="Wang J."/>
            <person name="Peng C."/>
            <person name="Meng J."/>
            <person name="Yang L."/>
            <person name="Liu J."/>
            <person name="Wen B."/>
            <person name="Zhang N."/>
            <person name="Huang Z."/>
            <person name="Zhu Q."/>
            <person name="Feng Y."/>
            <person name="Mount A."/>
            <person name="Hedgecock D."/>
            <person name="Xu Z."/>
            <person name="Liu Y."/>
            <person name="Domazet-Loso T."/>
            <person name="Du Y."/>
            <person name="Sun X."/>
            <person name="Zhang S."/>
            <person name="Liu B."/>
            <person name="Cheng P."/>
            <person name="Jiang X."/>
            <person name="Li J."/>
            <person name="Fan D."/>
            <person name="Wang W."/>
            <person name="Fu W."/>
            <person name="Wang T."/>
            <person name="Wang B."/>
            <person name="Zhang J."/>
            <person name="Peng Z."/>
            <person name="Li Y."/>
            <person name="Li N."/>
            <person name="Wang J."/>
            <person name="Chen M."/>
            <person name="He Y."/>
            <person name="Tan F."/>
            <person name="Song X."/>
            <person name="Zheng Q."/>
            <person name="Huang R."/>
            <person name="Yang H."/>
            <person name="Du X."/>
            <person name="Chen L."/>
            <person name="Yang M."/>
            <person name="Gaffney P.M."/>
            <person name="Wang S."/>
            <person name="Luo L."/>
            <person name="She Z."/>
            <person name="Ming Y."/>
            <person name="Huang W."/>
            <person name="Zhang S."/>
            <person name="Huang B."/>
            <person name="Zhang Y."/>
            <person name="Qu T."/>
            <person name="Ni P."/>
            <person name="Miao G."/>
            <person name="Wang J."/>
            <person name="Wang Q."/>
            <person name="Steinberg C.E."/>
            <person name="Wang H."/>
            <person name="Li N."/>
            <person name="Qian L."/>
            <person name="Zhang G."/>
            <person name="Li Y."/>
            <person name="Yang H."/>
            <person name="Liu X."/>
            <person name="Wang J."/>
            <person name="Yin Y."/>
            <person name="Wang J."/>
        </authorList>
    </citation>
    <scope>NUCLEOTIDE SEQUENCE [LARGE SCALE GENOMIC DNA]</scope>
    <source>
        <strain evidence="9">05x7-T-G4-1.051#20</strain>
    </source>
</reference>
<evidence type="ECO:0000256" key="5">
    <source>
        <dbReference type="ARBA" id="ARBA00022869"/>
    </source>
</evidence>
<dbReference type="InterPro" id="IPR001442">
    <property type="entry name" value="Collagen_IV_NC"/>
</dbReference>
<keyword evidence="6 9" id="KW-0176">Collagen</keyword>
<evidence type="ECO:0000256" key="2">
    <source>
        <dbReference type="ARBA" id="ARBA00022525"/>
    </source>
</evidence>
<keyword evidence="4" id="KW-0677">Repeat</keyword>
<feature type="domain" description="Collagen IV NC1" evidence="8">
    <location>
        <begin position="1"/>
        <end position="86"/>
    </location>
</feature>
<evidence type="ECO:0000313" key="9">
    <source>
        <dbReference type="EMBL" id="EKC34435.1"/>
    </source>
</evidence>
<accession>K1QZZ6</accession>
<dbReference type="Gene3D" id="2.170.240.10">
    <property type="entry name" value="Collagen IV, non-collagenous"/>
    <property type="match status" value="2"/>
</dbReference>
<protein>
    <submittedName>
        <fullName evidence="9">Collagen alpha-5(IV) chain</fullName>
    </submittedName>
</protein>
<evidence type="ECO:0000256" key="7">
    <source>
        <dbReference type="ARBA" id="ARBA00023157"/>
    </source>
</evidence>
<organism evidence="9">
    <name type="scientific">Magallana gigas</name>
    <name type="common">Pacific oyster</name>
    <name type="synonym">Crassostrea gigas</name>
    <dbReference type="NCBI Taxonomy" id="29159"/>
    <lineage>
        <taxon>Eukaryota</taxon>
        <taxon>Metazoa</taxon>
        <taxon>Spiralia</taxon>
        <taxon>Lophotrochozoa</taxon>
        <taxon>Mollusca</taxon>
        <taxon>Bivalvia</taxon>
        <taxon>Autobranchia</taxon>
        <taxon>Pteriomorphia</taxon>
        <taxon>Ostreida</taxon>
        <taxon>Ostreoidea</taxon>
        <taxon>Ostreidae</taxon>
        <taxon>Magallana</taxon>
    </lineage>
</organism>
<name>K1QZZ6_MAGGI</name>
<dbReference type="SUPFAM" id="SSF56436">
    <property type="entry name" value="C-type lectin-like"/>
    <property type="match status" value="4"/>
</dbReference>
<dbReference type="GO" id="GO:0005201">
    <property type="term" value="F:extracellular matrix structural constituent"/>
    <property type="evidence" value="ECO:0007669"/>
    <property type="project" value="InterPro"/>
</dbReference>
<evidence type="ECO:0000256" key="1">
    <source>
        <dbReference type="ARBA" id="ARBA00004302"/>
    </source>
</evidence>
<keyword evidence="2" id="KW-0964">Secreted</keyword>
<gene>
    <name evidence="9" type="ORF">CGI_10025798</name>
</gene>
<dbReference type="GO" id="GO:0005604">
    <property type="term" value="C:basement membrane"/>
    <property type="evidence" value="ECO:0007669"/>
    <property type="project" value="UniProtKB-SubCell"/>
</dbReference>
<evidence type="ECO:0000259" key="8">
    <source>
        <dbReference type="PROSITE" id="PS51403"/>
    </source>
</evidence>
<dbReference type="EMBL" id="JH819116">
    <property type="protein sequence ID" value="EKC34435.1"/>
    <property type="molecule type" value="Genomic_DNA"/>
</dbReference>
<feature type="domain" description="Collagen IV NC1" evidence="8">
    <location>
        <begin position="170"/>
        <end position="350"/>
    </location>
</feature>
<dbReference type="SMART" id="SM00111">
    <property type="entry name" value="C4"/>
    <property type="match status" value="3"/>
</dbReference>
<dbReference type="Pfam" id="PF01413">
    <property type="entry name" value="C4"/>
    <property type="match status" value="4"/>
</dbReference>
<sequence length="350" mass="39771">MPIMFCNINTVCNVAWRNDYSYWLSTREPILPMMNPVEGPALKRYISRCSVCESVSEVVAVHSQETRVPDCPSGFRSMWTGFSFMMCLEHPNRDMICGDKAICFHFKHKLGNIQFVYLIFPKISDYVLKLRHTGFSINVTQAEKGKDINSSFRRSKPLPSDPFVFVQERGTPGSCLRRFSTMPIMFCNINTVCNVAWRNDYSYWLSTTEPMLPTMNPVEGPALQRYISRCSVCEALSEVVAVHSQETRVPDCPSGFRSMWTGFSFIMTSGAGGRGAGQALESPGSCLEDFWVTPFIECHGNGRCNHYATPYSFWLATLRAYEEFRTPISETLKSGSQKQRISRCRVCARQ</sequence>
<dbReference type="GO" id="GO:0005581">
    <property type="term" value="C:collagen trimer"/>
    <property type="evidence" value="ECO:0007669"/>
    <property type="project" value="UniProtKB-KW"/>
</dbReference>
<keyword evidence="3" id="KW-0272">Extracellular matrix</keyword>
<dbReference type="FunFam" id="2.170.240.10:FF:000001">
    <property type="entry name" value="Collagen IV alpha 1 chain"/>
    <property type="match status" value="1"/>
</dbReference>
<evidence type="ECO:0000256" key="4">
    <source>
        <dbReference type="ARBA" id="ARBA00022737"/>
    </source>
</evidence>
<proteinExistence type="predicted"/>
<dbReference type="InterPro" id="IPR016187">
    <property type="entry name" value="CTDL_fold"/>
</dbReference>
<keyword evidence="7" id="KW-1015">Disulfide bond</keyword>
<dbReference type="AlphaFoldDB" id="K1QZZ6"/>
<dbReference type="PROSITE" id="PS51403">
    <property type="entry name" value="NC1_IV"/>
    <property type="match status" value="2"/>
</dbReference>